<dbReference type="Proteomes" id="UP000658514">
    <property type="component" value="Unassembled WGS sequence"/>
</dbReference>
<protein>
    <submittedName>
        <fullName evidence="1">Uncharacterized protein</fullName>
    </submittedName>
</protein>
<organism evidence="1 2">
    <name type="scientific">Calothrix parietina FACHB-288</name>
    <dbReference type="NCBI Taxonomy" id="2692896"/>
    <lineage>
        <taxon>Bacteria</taxon>
        <taxon>Bacillati</taxon>
        <taxon>Cyanobacteriota</taxon>
        <taxon>Cyanophyceae</taxon>
        <taxon>Nostocales</taxon>
        <taxon>Calotrichaceae</taxon>
        <taxon>Calothrix</taxon>
    </lineage>
</organism>
<accession>A0ABR8A7K3</accession>
<gene>
    <name evidence="1" type="ORF">H6G24_08160</name>
</gene>
<reference evidence="1 2" key="1">
    <citation type="journal article" date="2020" name="ISME J.">
        <title>Comparative genomics reveals insights into cyanobacterial evolution and habitat adaptation.</title>
        <authorList>
            <person name="Chen M.Y."/>
            <person name="Teng W.K."/>
            <person name="Zhao L."/>
            <person name="Hu C.X."/>
            <person name="Zhou Y.K."/>
            <person name="Han B.P."/>
            <person name="Song L.R."/>
            <person name="Shu W.S."/>
        </authorList>
    </citation>
    <scope>NUCLEOTIDE SEQUENCE [LARGE SCALE GENOMIC DNA]</scope>
    <source>
        <strain evidence="1 2">FACHB-288</strain>
    </source>
</reference>
<evidence type="ECO:0000313" key="2">
    <source>
        <dbReference type="Proteomes" id="UP000658514"/>
    </source>
</evidence>
<sequence length="70" mass="8624">MSKKQQETVLWVDLMRERLKYSTNGLYILEIEYYLNKIAENLHDDRLVDDYIYNLQMLRIQRQQEISNLN</sequence>
<name>A0ABR8A7K3_9CYAN</name>
<proteinExistence type="predicted"/>
<comment type="caution">
    <text evidence="1">The sequence shown here is derived from an EMBL/GenBank/DDBJ whole genome shotgun (WGS) entry which is preliminary data.</text>
</comment>
<dbReference type="EMBL" id="JACJQH010000010">
    <property type="protein sequence ID" value="MBD2195460.1"/>
    <property type="molecule type" value="Genomic_DNA"/>
</dbReference>
<evidence type="ECO:0000313" key="1">
    <source>
        <dbReference type="EMBL" id="MBD2195460.1"/>
    </source>
</evidence>
<keyword evidence="2" id="KW-1185">Reference proteome</keyword>
<dbReference type="RefSeq" id="WP_190538485.1">
    <property type="nucleotide sequence ID" value="NZ_CAWPNO010000002.1"/>
</dbReference>